<reference evidence="1" key="1">
    <citation type="journal article" date="2012" name="Nat. Genet.">
        <title>Whole-genome sequence of Schistosoma haematobium.</title>
        <authorList>
            <person name="Young N.D."/>
            <person name="Jex A.R."/>
            <person name="Li B."/>
            <person name="Liu S."/>
            <person name="Yang L."/>
            <person name="Xiong Z."/>
            <person name="Li Y."/>
            <person name="Cantacessi C."/>
            <person name="Hall R.S."/>
            <person name="Xu X."/>
            <person name="Chen F."/>
            <person name="Wu X."/>
            <person name="Zerlotini A."/>
            <person name="Oliveira G."/>
            <person name="Hofmann A."/>
            <person name="Zhang G."/>
            <person name="Fang X."/>
            <person name="Kang Y."/>
            <person name="Campbell B.E."/>
            <person name="Loukas A."/>
            <person name="Ranganathan S."/>
            <person name="Rollinson D."/>
            <person name="Rinaldi G."/>
            <person name="Brindley P.J."/>
            <person name="Yang H."/>
            <person name="Wang J."/>
            <person name="Wang J."/>
            <person name="Gasser R.B."/>
        </authorList>
    </citation>
    <scope>NUCLEOTIDE SEQUENCE [LARGE SCALE GENOMIC DNA]</scope>
</reference>
<name>A0A094ZU97_SCHHA</name>
<organism evidence="1">
    <name type="scientific">Schistosoma haematobium</name>
    <name type="common">Blood fluke</name>
    <dbReference type="NCBI Taxonomy" id="6185"/>
    <lineage>
        <taxon>Eukaryota</taxon>
        <taxon>Metazoa</taxon>
        <taxon>Spiralia</taxon>
        <taxon>Lophotrochozoa</taxon>
        <taxon>Platyhelminthes</taxon>
        <taxon>Trematoda</taxon>
        <taxon>Digenea</taxon>
        <taxon>Strigeidida</taxon>
        <taxon>Schistosomatoidea</taxon>
        <taxon>Schistosomatidae</taxon>
        <taxon>Schistosoma</taxon>
    </lineage>
</organism>
<protein>
    <submittedName>
        <fullName evidence="1">Uncharacterized protein</fullName>
    </submittedName>
</protein>
<proteinExistence type="predicted"/>
<sequence>MLQLPRYVQKKILGYVLFVSEDRNGKKFSFFKSTNDNFIAFPLVASSVFTSILYCYKFIKKIVMSVIQILGLPICSSACHYDFLRSHVSIKQDVKVK</sequence>
<evidence type="ECO:0000313" key="1">
    <source>
        <dbReference type="EMBL" id="KGB36699.1"/>
    </source>
</evidence>
<accession>A0A094ZU97</accession>
<gene>
    <name evidence="1" type="ORF">MS3_05009</name>
</gene>
<dbReference type="EMBL" id="KL250802">
    <property type="protein sequence ID" value="KGB36699.1"/>
    <property type="molecule type" value="Genomic_DNA"/>
</dbReference>
<dbReference type="AlphaFoldDB" id="A0A094ZU97"/>